<feature type="compositionally biased region" description="Low complexity" evidence="13">
    <location>
        <begin position="725"/>
        <end position="737"/>
    </location>
</feature>
<keyword evidence="6 11" id="KW-0547">Nucleotide-binding</keyword>
<dbReference type="CDD" id="cd21742">
    <property type="entry name" value="MobB_NDR_LATS-like"/>
    <property type="match status" value="1"/>
</dbReference>
<dbReference type="FunFam" id="1.10.510.10:FF:000042">
    <property type="entry name" value="Non-specific serine/threonine protein kinase"/>
    <property type="match status" value="1"/>
</dbReference>
<organism evidence="16 17">
    <name type="scientific">Stylonychia lemnae</name>
    <name type="common">Ciliate</name>
    <dbReference type="NCBI Taxonomy" id="5949"/>
    <lineage>
        <taxon>Eukaryota</taxon>
        <taxon>Sar</taxon>
        <taxon>Alveolata</taxon>
        <taxon>Ciliophora</taxon>
        <taxon>Intramacronucleata</taxon>
        <taxon>Spirotrichea</taxon>
        <taxon>Stichotrichia</taxon>
        <taxon>Sporadotrichida</taxon>
        <taxon>Oxytrichidae</taxon>
        <taxon>Stylonychinae</taxon>
        <taxon>Stylonychia</taxon>
    </lineage>
</organism>
<evidence type="ECO:0000313" key="16">
    <source>
        <dbReference type="EMBL" id="CDW89236.1"/>
    </source>
</evidence>
<comment type="catalytic activity">
    <reaction evidence="10">
        <text>L-seryl-[protein] + ATP = O-phospho-L-seryl-[protein] + ADP + H(+)</text>
        <dbReference type="Rhea" id="RHEA:17989"/>
        <dbReference type="Rhea" id="RHEA-COMP:9863"/>
        <dbReference type="Rhea" id="RHEA-COMP:11604"/>
        <dbReference type="ChEBI" id="CHEBI:15378"/>
        <dbReference type="ChEBI" id="CHEBI:29999"/>
        <dbReference type="ChEBI" id="CHEBI:30616"/>
        <dbReference type="ChEBI" id="CHEBI:83421"/>
        <dbReference type="ChEBI" id="CHEBI:456216"/>
        <dbReference type="EC" id="2.7.11.1"/>
    </reaction>
</comment>
<dbReference type="OrthoDB" id="3638488at2759"/>
<dbReference type="GO" id="GO:0005524">
    <property type="term" value="F:ATP binding"/>
    <property type="evidence" value="ECO:0007669"/>
    <property type="project" value="UniProtKB-UniRule"/>
</dbReference>
<comment type="catalytic activity">
    <reaction evidence="9">
        <text>L-threonyl-[protein] + ATP = O-phospho-L-threonyl-[protein] + ADP + H(+)</text>
        <dbReference type="Rhea" id="RHEA:46608"/>
        <dbReference type="Rhea" id="RHEA-COMP:11060"/>
        <dbReference type="Rhea" id="RHEA-COMP:11605"/>
        <dbReference type="ChEBI" id="CHEBI:15378"/>
        <dbReference type="ChEBI" id="CHEBI:30013"/>
        <dbReference type="ChEBI" id="CHEBI:30616"/>
        <dbReference type="ChEBI" id="CHEBI:61977"/>
        <dbReference type="ChEBI" id="CHEBI:456216"/>
        <dbReference type="EC" id="2.7.11.1"/>
    </reaction>
</comment>
<keyword evidence="8 11" id="KW-0067">ATP-binding</keyword>
<dbReference type="SMART" id="SM00220">
    <property type="entry name" value="S_TKc"/>
    <property type="match status" value="1"/>
</dbReference>
<dbReference type="EMBL" id="CCKQ01017357">
    <property type="protein sequence ID" value="CDW89236.1"/>
    <property type="molecule type" value="Genomic_DNA"/>
</dbReference>
<dbReference type="CDD" id="cd05599">
    <property type="entry name" value="STKc_NDR_like"/>
    <property type="match status" value="1"/>
</dbReference>
<feature type="domain" description="Protein kinase" evidence="14">
    <location>
        <begin position="103"/>
        <end position="401"/>
    </location>
</feature>
<dbReference type="InterPro" id="IPR011009">
    <property type="entry name" value="Kinase-like_dom_sf"/>
</dbReference>
<evidence type="ECO:0000256" key="3">
    <source>
        <dbReference type="ARBA" id="ARBA00022527"/>
    </source>
</evidence>
<feature type="region of interest" description="Disordered" evidence="13">
    <location>
        <begin position="724"/>
        <end position="767"/>
    </location>
</feature>
<feature type="binding site" evidence="11">
    <location>
        <position position="142"/>
    </location>
    <ligand>
        <name>ATP</name>
        <dbReference type="ChEBI" id="CHEBI:30616"/>
    </ligand>
</feature>
<evidence type="ECO:0000256" key="8">
    <source>
        <dbReference type="ARBA" id="ARBA00022840"/>
    </source>
</evidence>
<feature type="compositionally biased region" description="Basic and acidic residues" evidence="13">
    <location>
        <begin position="758"/>
        <end position="767"/>
    </location>
</feature>
<dbReference type="PROSITE" id="PS00107">
    <property type="entry name" value="PROTEIN_KINASE_ATP"/>
    <property type="match status" value="1"/>
</dbReference>
<dbReference type="InterPro" id="IPR008271">
    <property type="entry name" value="Ser/Thr_kinase_AS"/>
</dbReference>
<evidence type="ECO:0000256" key="13">
    <source>
        <dbReference type="SAM" id="MobiDB-lite"/>
    </source>
</evidence>
<evidence type="ECO:0000256" key="11">
    <source>
        <dbReference type="PROSITE-ProRule" id="PRU10141"/>
    </source>
</evidence>
<name>A0A078B4N7_STYLE</name>
<dbReference type="SUPFAM" id="SSF56112">
    <property type="entry name" value="Protein kinase-like (PK-like)"/>
    <property type="match status" value="1"/>
</dbReference>
<dbReference type="Pfam" id="PF00069">
    <property type="entry name" value="Pkinase"/>
    <property type="match status" value="2"/>
</dbReference>
<evidence type="ECO:0000256" key="5">
    <source>
        <dbReference type="ARBA" id="ARBA00022679"/>
    </source>
</evidence>
<dbReference type="OMA" id="WIVELKC"/>
<keyword evidence="4" id="KW-0597">Phosphoprotein</keyword>
<feature type="region of interest" description="Disordered" evidence="13">
    <location>
        <begin position="1"/>
        <end position="36"/>
    </location>
</feature>
<dbReference type="AlphaFoldDB" id="A0A078B4N7"/>
<evidence type="ECO:0000256" key="9">
    <source>
        <dbReference type="ARBA" id="ARBA00047899"/>
    </source>
</evidence>
<feature type="domain" description="AGC-kinase C-terminal" evidence="15">
    <location>
        <begin position="402"/>
        <end position="472"/>
    </location>
</feature>
<feature type="compositionally biased region" description="Polar residues" evidence="13">
    <location>
        <begin position="743"/>
        <end position="757"/>
    </location>
</feature>
<comment type="similarity">
    <text evidence="1">Belongs to the protein kinase superfamily. AGC Ser/Thr protein kinase family.</text>
</comment>
<dbReference type="FunFam" id="1.10.510.10:FF:000057">
    <property type="entry name" value="Non-specific serine/threonine protein kinase"/>
    <property type="match status" value="1"/>
</dbReference>
<keyword evidence="17" id="KW-1185">Reference proteome</keyword>
<dbReference type="EC" id="2.7.11.1" evidence="2"/>
<evidence type="ECO:0000256" key="10">
    <source>
        <dbReference type="ARBA" id="ARBA00048679"/>
    </source>
</evidence>
<sequence length="767" mass="88591">MTTPVVGQGQQKPTSPINQAKQAYQPNPNTREKAEGAKAYIEKKYAKLKDEEKEKKDAWDKLIKQMDKMNLSPNEKDLIKQEIQHKEAELLRLSRAKITVRDFDPLKIIGRGAFGEVRVCRNRKNQEVVAIKKMRKTEMIFKNQVAHVRAERDILALAKNPWIVELKCSFQDEKFLYLVMEFLQGGDLMTLLMEKDILSEEESRFYIAETILAVETVHSLNYIHRDLKPDNLLIGKDGHVKLSDFGLCKHVEIKPRQTNVTEKLRNDLNDVSGDYKNPNMNKQLLKTRMDYKRSRQLAFSTVGTPDYIAPEVFGQCGYNESVDWWSVGAILFEMLVGYPPFFSDDPSVTCQKILHWKKTLNIPPEANLTPAATDILKRLLCDAEHRLGANGVEEIKSHPFFEDLDWANMRSMKSPYNPELSSDDDCRRFDKFDEEEPFYPLPDDKKNGKKQRKDINFVGYTYKKDVEEQKVNLVRALNESLQTDIGGSIVGSENITPIKSTQDTSQNNSNFYMSQMAQSQHTEMTVLSNSNVSKSSQLQQHNLMPNMKRQMYDEDDQPSEESKGKIHMQMANTGYDGFGGPQMKGYYQQQQQQMSSSHYVQKGPGIQNQQQILMQQQQQQQLQQQQQKLAMTQQQRQPPPDIYVKKGMVQQMPPSSNQNMVNQGYGQQLTKEQQLILMQQLQKKNQLTQQQQQQQLLAQQQQQQQQFAQQKMMMKMGVSGNGIVTQQQQQPQIQTQQKKYMVPQQNKMNDQYDASSSLDKKGLQLRD</sequence>
<feature type="compositionally biased region" description="Polar residues" evidence="13">
    <location>
        <begin position="1"/>
        <end position="29"/>
    </location>
</feature>
<evidence type="ECO:0000256" key="6">
    <source>
        <dbReference type="ARBA" id="ARBA00022741"/>
    </source>
</evidence>
<gene>
    <name evidence="16" type="primary">Contig6561.g7019</name>
    <name evidence="16" type="ORF">STYLEM_18367</name>
</gene>
<keyword evidence="12" id="KW-0175">Coiled coil</keyword>
<dbReference type="InterPro" id="IPR000719">
    <property type="entry name" value="Prot_kinase_dom"/>
</dbReference>
<protein>
    <recommendedName>
        <fullName evidence="2">non-specific serine/threonine protein kinase</fullName>
        <ecNumber evidence="2">2.7.11.1</ecNumber>
    </recommendedName>
</protein>
<dbReference type="InterPro" id="IPR050839">
    <property type="entry name" value="Rho-assoc_Ser/Thr_Kinase"/>
</dbReference>
<evidence type="ECO:0000259" key="15">
    <source>
        <dbReference type="PROSITE" id="PS51285"/>
    </source>
</evidence>
<dbReference type="PROSITE" id="PS50011">
    <property type="entry name" value="PROTEIN_KINASE_DOM"/>
    <property type="match status" value="1"/>
</dbReference>
<dbReference type="Pfam" id="PF00433">
    <property type="entry name" value="Pkinase_C"/>
    <property type="match status" value="1"/>
</dbReference>
<reference evidence="16 17" key="1">
    <citation type="submission" date="2014-06" db="EMBL/GenBank/DDBJ databases">
        <authorList>
            <person name="Swart Estienne"/>
        </authorList>
    </citation>
    <scope>NUCLEOTIDE SEQUENCE [LARGE SCALE GENOMIC DNA]</scope>
    <source>
        <strain evidence="16 17">130c</strain>
    </source>
</reference>
<dbReference type="Gene3D" id="3.30.200.20">
    <property type="entry name" value="Phosphorylase Kinase, domain 1"/>
    <property type="match status" value="1"/>
</dbReference>
<evidence type="ECO:0000256" key="1">
    <source>
        <dbReference type="ARBA" id="ARBA00009903"/>
    </source>
</evidence>
<dbReference type="PANTHER" id="PTHR22988:SF76">
    <property type="entry name" value="CHROMOSOME UNDETERMINED SCAFFOLD_135, WHOLE GENOME SHOTGUN SEQUENCE"/>
    <property type="match status" value="1"/>
</dbReference>
<keyword evidence="3" id="KW-0723">Serine/threonine-protein kinase</keyword>
<keyword evidence="7 16" id="KW-0418">Kinase</keyword>
<dbReference type="PROSITE" id="PS51285">
    <property type="entry name" value="AGC_KINASE_CTER"/>
    <property type="match status" value="1"/>
</dbReference>
<dbReference type="Proteomes" id="UP000039865">
    <property type="component" value="Unassembled WGS sequence"/>
</dbReference>
<dbReference type="PROSITE" id="PS00108">
    <property type="entry name" value="PROTEIN_KINASE_ST"/>
    <property type="match status" value="1"/>
</dbReference>
<proteinExistence type="inferred from homology"/>
<accession>A0A078B4N7</accession>
<dbReference type="InterPro" id="IPR017441">
    <property type="entry name" value="Protein_kinase_ATP_BS"/>
</dbReference>
<evidence type="ECO:0000256" key="2">
    <source>
        <dbReference type="ARBA" id="ARBA00012513"/>
    </source>
</evidence>
<evidence type="ECO:0000259" key="14">
    <source>
        <dbReference type="PROSITE" id="PS50011"/>
    </source>
</evidence>
<evidence type="ECO:0000256" key="4">
    <source>
        <dbReference type="ARBA" id="ARBA00022553"/>
    </source>
</evidence>
<dbReference type="InterPro" id="IPR017892">
    <property type="entry name" value="Pkinase_C"/>
</dbReference>
<dbReference type="InParanoid" id="A0A078B4N7"/>
<feature type="coiled-coil region" evidence="12">
    <location>
        <begin position="671"/>
        <end position="704"/>
    </location>
</feature>
<dbReference type="SMART" id="SM00133">
    <property type="entry name" value="S_TK_X"/>
    <property type="match status" value="1"/>
</dbReference>
<dbReference type="InterPro" id="IPR059233">
    <property type="entry name" value="MobB_NdrA/B/Cbk1"/>
</dbReference>
<evidence type="ECO:0000313" key="17">
    <source>
        <dbReference type="Proteomes" id="UP000039865"/>
    </source>
</evidence>
<dbReference type="GO" id="GO:0005737">
    <property type="term" value="C:cytoplasm"/>
    <property type="evidence" value="ECO:0007669"/>
    <property type="project" value="UniProtKB-ARBA"/>
</dbReference>
<dbReference type="FunFam" id="3.30.200.20:FF:000192">
    <property type="entry name" value="Serine/threonine-protein kinase cot-1"/>
    <property type="match status" value="1"/>
</dbReference>
<evidence type="ECO:0000256" key="7">
    <source>
        <dbReference type="ARBA" id="ARBA00022777"/>
    </source>
</evidence>
<dbReference type="InterPro" id="IPR000961">
    <property type="entry name" value="AGC-kinase_C"/>
</dbReference>
<dbReference type="Gene3D" id="1.10.510.10">
    <property type="entry name" value="Transferase(Phosphotransferase) domain 1"/>
    <property type="match status" value="1"/>
</dbReference>
<dbReference type="GO" id="GO:0004674">
    <property type="term" value="F:protein serine/threonine kinase activity"/>
    <property type="evidence" value="ECO:0007669"/>
    <property type="project" value="UniProtKB-KW"/>
</dbReference>
<keyword evidence="5" id="KW-0808">Transferase</keyword>
<dbReference type="PANTHER" id="PTHR22988">
    <property type="entry name" value="MYOTONIC DYSTROPHY S/T KINASE-RELATED"/>
    <property type="match status" value="1"/>
</dbReference>
<evidence type="ECO:0000256" key="12">
    <source>
        <dbReference type="SAM" id="Coils"/>
    </source>
</evidence>